<dbReference type="InterPro" id="IPR013325">
    <property type="entry name" value="RNA_pol_sigma_r2"/>
</dbReference>
<dbReference type="OrthoDB" id="9780326at2"/>
<gene>
    <name evidence="8" type="ORF">EZ313_02490</name>
</gene>
<dbReference type="RefSeq" id="WP_135261641.1">
    <property type="nucleotide sequence ID" value="NZ_SMLM01000001.1"/>
</dbReference>
<keyword evidence="9" id="KW-1185">Reference proteome</keyword>
<dbReference type="InterPro" id="IPR014284">
    <property type="entry name" value="RNA_pol_sigma-70_dom"/>
</dbReference>
<dbReference type="SUPFAM" id="SSF88659">
    <property type="entry name" value="Sigma3 and sigma4 domains of RNA polymerase sigma factors"/>
    <property type="match status" value="1"/>
</dbReference>
<evidence type="ECO:0000259" key="7">
    <source>
        <dbReference type="Pfam" id="PF08281"/>
    </source>
</evidence>
<dbReference type="NCBIfam" id="TIGR02937">
    <property type="entry name" value="sigma70-ECF"/>
    <property type="match status" value="1"/>
</dbReference>
<feature type="region of interest" description="Disordered" evidence="5">
    <location>
        <begin position="115"/>
        <end position="144"/>
    </location>
</feature>
<reference evidence="8 9" key="1">
    <citation type="submission" date="2019-03" db="EMBL/GenBank/DDBJ databases">
        <title>Ramlibacter henchirensis DSM 14656, whole genome shotgun sequence.</title>
        <authorList>
            <person name="Zhang X."/>
            <person name="Feng G."/>
            <person name="Zhu H."/>
        </authorList>
    </citation>
    <scope>NUCLEOTIDE SEQUENCE [LARGE SCALE GENOMIC DNA]</scope>
    <source>
        <strain evidence="8 9">DSM 14656</strain>
    </source>
</reference>
<comment type="similarity">
    <text evidence="1">Belongs to the sigma-70 factor family. ECF subfamily.</text>
</comment>
<sequence length="243" mass="27188">MNEQIRHLPAPEAAPPHVRDEQLLSDLRSGRADAFAQLMRRYNRMLFRAARGIVADDAEAQDAVQEGYLRAFLALDSYRGESSLRTWLTRIVINQALGQQRRLGRVVFLDETFPEDEEGAMSEQTPGRLGGIDPSTPEDAASNSELRRQLEAAIDLLPPIYRCVFILRAVEGLSVEDTASSLRVSADVVKTRYLRARGMLRLQLDTGAAEPLSNLHDFRGARCDEMVRQVLAKLRACGVVRDQ</sequence>
<dbReference type="SUPFAM" id="SSF88946">
    <property type="entry name" value="Sigma2 domain of RNA polymerase sigma factors"/>
    <property type="match status" value="1"/>
</dbReference>
<proteinExistence type="inferred from homology"/>
<evidence type="ECO:0000313" key="9">
    <source>
        <dbReference type="Proteomes" id="UP000298180"/>
    </source>
</evidence>
<dbReference type="GO" id="GO:0003677">
    <property type="term" value="F:DNA binding"/>
    <property type="evidence" value="ECO:0007669"/>
    <property type="project" value="InterPro"/>
</dbReference>
<dbReference type="InterPro" id="IPR036388">
    <property type="entry name" value="WH-like_DNA-bd_sf"/>
</dbReference>
<dbReference type="InterPro" id="IPR039425">
    <property type="entry name" value="RNA_pol_sigma-70-like"/>
</dbReference>
<dbReference type="PANTHER" id="PTHR43133">
    <property type="entry name" value="RNA POLYMERASE ECF-TYPE SIGMA FACTO"/>
    <property type="match status" value="1"/>
</dbReference>
<name>A0A4Z0C630_9BURK</name>
<feature type="domain" description="RNA polymerase sigma-70 region 2" evidence="6">
    <location>
        <begin position="38"/>
        <end position="105"/>
    </location>
</feature>
<dbReference type="CDD" id="cd06171">
    <property type="entry name" value="Sigma70_r4"/>
    <property type="match status" value="1"/>
</dbReference>
<evidence type="ECO:0000259" key="6">
    <source>
        <dbReference type="Pfam" id="PF04542"/>
    </source>
</evidence>
<keyword evidence="2" id="KW-0805">Transcription regulation</keyword>
<comment type="caution">
    <text evidence="8">The sequence shown here is derived from an EMBL/GenBank/DDBJ whole genome shotgun (WGS) entry which is preliminary data.</text>
</comment>
<accession>A0A4Z0C630</accession>
<feature type="domain" description="RNA polymerase sigma factor 70 region 4 type 2" evidence="7">
    <location>
        <begin position="147"/>
        <end position="198"/>
    </location>
</feature>
<dbReference type="InterPro" id="IPR013249">
    <property type="entry name" value="RNA_pol_sigma70_r4_t2"/>
</dbReference>
<evidence type="ECO:0000256" key="5">
    <source>
        <dbReference type="SAM" id="MobiDB-lite"/>
    </source>
</evidence>
<dbReference type="Pfam" id="PF08281">
    <property type="entry name" value="Sigma70_r4_2"/>
    <property type="match status" value="1"/>
</dbReference>
<dbReference type="AlphaFoldDB" id="A0A4Z0C630"/>
<dbReference type="EMBL" id="SMLM01000001">
    <property type="protein sequence ID" value="TFZ05559.1"/>
    <property type="molecule type" value="Genomic_DNA"/>
</dbReference>
<evidence type="ECO:0000313" key="8">
    <source>
        <dbReference type="EMBL" id="TFZ05559.1"/>
    </source>
</evidence>
<dbReference type="Gene3D" id="1.10.10.10">
    <property type="entry name" value="Winged helix-like DNA-binding domain superfamily/Winged helix DNA-binding domain"/>
    <property type="match status" value="1"/>
</dbReference>
<dbReference type="InterPro" id="IPR007627">
    <property type="entry name" value="RNA_pol_sigma70_r2"/>
</dbReference>
<dbReference type="NCBIfam" id="NF008888">
    <property type="entry name" value="PRK11922.1"/>
    <property type="match status" value="1"/>
</dbReference>
<organism evidence="8 9">
    <name type="scientific">Ramlibacter henchirensis</name>
    <dbReference type="NCBI Taxonomy" id="204072"/>
    <lineage>
        <taxon>Bacteria</taxon>
        <taxon>Pseudomonadati</taxon>
        <taxon>Pseudomonadota</taxon>
        <taxon>Betaproteobacteria</taxon>
        <taxon>Burkholderiales</taxon>
        <taxon>Comamonadaceae</taxon>
        <taxon>Ramlibacter</taxon>
    </lineage>
</organism>
<keyword evidence="3" id="KW-0731">Sigma factor</keyword>
<evidence type="ECO:0000256" key="1">
    <source>
        <dbReference type="ARBA" id="ARBA00010641"/>
    </source>
</evidence>
<dbReference type="Pfam" id="PF04542">
    <property type="entry name" value="Sigma70_r2"/>
    <property type="match status" value="1"/>
</dbReference>
<evidence type="ECO:0000256" key="3">
    <source>
        <dbReference type="ARBA" id="ARBA00023082"/>
    </source>
</evidence>
<evidence type="ECO:0000256" key="2">
    <source>
        <dbReference type="ARBA" id="ARBA00023015"/>
    </source>
</evidence>
<dbReference type="InterPro" id="IPR013324">
    <property type="entry name" value="RNA_pol_sigma_r3/r4-like"/>
</dbReference>
<keyword evidence="4" id="KW-0804">Transcription</keyword>
<protein>
    <submittedName>
        <fullName evidence="8">RNA polymerase sigma factor</fullName>
    </submittedName>
</protein>
<dbReference type="Proteomes" id="UP000298180">
    <property type="component" value="Unassembled WGS sequence"/>
</dbReference>
<dbReference type="Gene3D" id="1.10.1740.10">
    <property type="match status" value="1"/>
</dbReference>
<dbReference type="PANTHER" id="PTHR43133:SF51">
    <property type="entry name" value="RNA POLYMERASE SIGMA FACTOR"/>
    <property type="match status" value="1"/>
</dbReference>
<evidence type="ECO:0000256" key="4">
    <source>
        <dbReference type="ARBA" id="ARBA00023163"/>
    </source>
</evidence>
<dbReference type="GO" id="GO:0016987">
    <property type="term" value="F:sigma factor activity"/>
    <property type="evidence" value="ECO:0007669"/>
    <property type="project" value="UniProtKB-KW"/>
</dbReference>
<dbReference type="GO" id="GO:0006352">
    <property type="term" value="P:DNA-templated transcription initiation"/>
    <property type="evidence" value="ECO:0007669"/>
    <property type="project" value="InterPro"/>
</dbReference>